<reference evidence="1" key="1">
    <citation type="submission" date="2017-11" db="EMBL/GenBank/DDBJ databases">
        <authorList>
            <person name="Kajale S.C."/>
            <person name="Sharma A."/>
        </authorList>
    </citation>
    <scope>NUCLEOTIDE SEQUENCE</scope>
    <source>
        <strain evidence="1">LS1_42</strain>
    </source>
</reference>
<evidence type="ECO:0008006" key="3">
    <source>
        <dbReference type="Google" id="ProtNLM"/>
    </source>
</evidence>
<comment type="caution">
    <text evidence="1">The sequence shown here is derived from an EMBL/GenBank/DDBJ whole genome shotgun (WGS) entry which is preliminary data.</text>
</comment>
<dbReference type="EMBL" id="PHNJ01000004">
    <property type="protein sequence ID" value="TYL38882.1"/>
    <property type="molecule type" value="Genomic_DNA"/>
</dbReference>
<keyword evidence="2" id="KW-1185">Reference proteome</keyword>
<dbReference type="OrthoDB" id="197906at2157"/>
<evidence type="ECO:0000313" key="2">
    <source>
        <dbReference type="Proteomes" id="UP000766904"/>
    </source>
</evidence>
<dbReference type="AlphaFoldDB" id="A0A8J8Q467"/>
<protein>
    <recommendedName>
        <fullName evidence="3">ParB/Sulfiredoxin domain-containing protein</fullName>
    </recommendedName>
</protein>
<organism evidence="1 2">
    <name type="scientific">Natronococcus pandeyae</name>
    <dbReference type="NCBI Taxonomy" id="2055836"/>
    <lineage>
        <taxon>Archaea</taxon>
        <taxon>Methanobacteriati</taxon>
        <taxon>Methanobacteriota</taxon>
        <taxon>Stenosarchaea group</taxon>
        <taxon>Halobacteria</taxon>
        <taxon>Halobacteriales</taxon>
        <taxon>Natrialbaceae</taxon>
        <taxon>Natronococcus</taxon>
    </lineage>
</organism>
<sequence length="285" mass="33323">MKPHYERIAGLYKTTKQLSLLELSKKYFLWKFSGVVWPVTNTYRHYRSKVKYDAPTSPFIVLHVDPSTVEYFTPHVTNKKGLGRVLDGDWDADRQSLDEYWISKGLYQRYVDGREWEDTEYISAARERMDGSGMHLWGYRTVEEFQAQRCPYVDRLYESIAESGYVSNAEKAFEYPETDLRMNGYYHDLDPLVCLDRDGKFIVREGIHRLVLCQILDVDEIPVMILVRHKRWQALREAASNSESYDQLPKAAKRNATHPDLRLCLRHLDGDRTNGTNVGDVVNRT</sequence>
<name>A0A8J8Q467_9EURY</name>
<evidence type="ECO:0000313" key="1">
    <source>
        <dbReference type="EMBL" id="TYL38882.1"/>
    </source>
</evidence>
<dbReference type="RefSeq" id="WP_148857883.1">
    <property type="nucleotide sequence ID" value="NZ_PHNJ01000004.1"/>
</dbReference>
<accession>A0A8J8Q467</accession>
<gene>
    <name evidence="1" type="ORF">CV102_10265</name>
</gene>
<proteinExistence type="predicted"/>
<dbReference type="Proteomes" id="UP000766904">
    <property type="component" value="Unassembled WGS sequence"/>
</dbReference>